<proteinExistence type="predicted"/>
<reference evidence="2 3" key="1">
    <citation type="journal article" date="2021" name="Elife">
        <title>Chloroplast acquisition without the gene transfer in kleptoplastic sea slugs, Plakobranchus ocellatus.</title>
        <authorList>
            <person name="Maeda T."/>
            <person name="Takahashi S."/>
            <person name="Yoshida T."/>
            <person name="Shimamura S."/>
            <person name="Takaki Y."/>
            <person name="Nagai Y."/>
            <person name="Toyoda A."/>
            <person name="Suzuki Y."/>
            <person name="Arimoto A."/>
            <person name="Ishii H."/>
            <person name="Satoh N."/>
            <person name="Nishiyama T."/>
            <person name="Hasebe M."/>
            <person name="Maruyama T."/>
            <person name="Minagawa J."/>
            <person name="Obokata J."/>
            <person name="Shigenobu S."/>
        </authorList>
    </citation>
    <scope>NUCLEOTIDE SEQUENCE [LARGE SCALE GENOMIC DNA]</scope>
</reference>
<evidence type="ECO:0000313" key="3">
    <source>
        <dbReference type="Proteomes" id="UP000735302"/>
    </source>
</evidence>
<evidence type="ECO:0000256" key="1">
    <source>
        <dbReference type="SAM" id="MobiDB-lite"/>
    </source>
</evidence>
<keyword evidence="3" id="KW-1185">Reference proteome</keyword>
<feature type="compositionally biased region" description="Basic and acidic residues" evidence="1">
    <location>
        <begin position="24"/>
        <end position="40"/>
    </location>
</feature>
<feature type="region of interest" description="Disordered" evidence="1">
    <location>
        <begin position="18"/>
        <end position="40"/>
    </location>
</feature>
<sequence length="92" mass="10881">MVPISPEMLDYELYKLSHQRRRDTKSMSRRGESRPSYKRQEQISTKVVFRRRWIHQTALMSALVYFSALLSDTLADCKVEIKIDKVVIFVDS</sequence>
<comment type="caution">
    <text evidence="2">The sequence shown here is derived from an EMBL/GenBank/DDBJ whole genome shotgun (WGS) entry which is preliminary data.</text>
</comment>
<name>A0AAV3YTK4_9GAST</name>
<organism evidence="2 3">
    <name type="scientific">Plakobranchus ocellatus</name>
    <dbReference type="NCBI Taxonomy" id="259542"/>
    <lineage>
        <taxon>Eukaryota</taxon>
        <taxon>Metazoa</taxon>
        <taxon>Spiralia</taxon>
        <taxon>Lophotrochozoa</taxon>
        <taxon>Mollusca</taxon>
        <taxon>Gastropoda</taxon>
        <taxon>Heterobranchia</taxon>
        <taxon>Euthyneura</taxon>
        <taxon>Panpulmonata</taxon>
        <taxon>Sacoglossa</taxon>
        <taxon>Placobranchoidea</taxon>
        <taxon>Plakobranchidae</taxon>
        <taxon>Plakobranchus</taxon>
    </lineage>
</organism>
<gene>
    <name evidence="2" type="ORF">PoB_001303000</name>
</gene>
<accession>A0AAV3YTK4</accession>
<evidence type="ECO:0000313" key="2">
    <source>
        <dbReference type="EMBL" id="GFN86524.1"/>
    </source>
</evidence>
<dbReference type="AlphaFoldDB" id="A0AAV3YTK4"/>
<protein>
    <submittedName>
        <fullName evidence="2">Uncharacterized protein</fullName>
    </submittedName>
</protein>
<dbReference type="Proteomes" id="UP000735302">
    <property type="component" value="Unassembled WGS sequence"/>
</dbReference>
<dbReference type="EMBL" id="BLXT01001549">
    <property type="protein sequence ID" value="GFN86524.1"/>
    <property type="molecule type" value="Genomic_DNA"/>
</dbReference>